<dbReference type="AlphaFoldDB" id="A0A2C9DY46"/>
<gene>
    <name evidence="2" type="ordered locus">UPA3_0357</name>
</gene>
<organism evidence="2 3">
    <name type="scientific">Ureaplasma parvum serovar 3 (strain ATCC 27815 / 27 / NCTC 11736)</name>
    <dbReference type="NCBI Taxonomy" id="505682"/>
    <lineage>
        <taxon>Bacteria</taxon>
        <taxon>Bacillati</taxon>
        <taxon>Mycoplasmatota</taxon>
        <taxon>Mycoplasmoidales</taxon>
        <taxon>Mycoplasmoidaceae</taxon>
        <taxon>Ureaplasma</taxon>
    </lineage>
</organism>
<dbReference type="Proteomes" id="UP000002162">
    <property type="component" value="Chromosome"/>
</dbReference>
<keyword evidence="1" id="KW-0812">Transmembrane</keyword>
<dbReference type="RefSeq" id="WP_006689111.1">
    <property type="nucleotide sequence ID" value="NC_010503.1"/>
</dbReference>
<keyword evidence="1" id="KW-0472">Membrane</keyword>
<name>A0A2C9DY46_UREP2</name>
<evidence type="ECO:0000313" key="3">
    <source>
        <dbReference type="Proteomes" id="UP000002162"/>
    </source>
</evidence>
<dbReference type="HOGENOM" id="CLU_1433922_0_0_14"/>
<proteinExistence type="predicted"/>
<reference evidence="2 3" key="1">
    <citation type="submission" date="2008-02" db="EMBL/GenBank/DDBJ databases">
        <title>Genome sequence of Ureaplasma parvum serovar 3.</title>
        <authorList>
            <person name="Methe B.A."/>
            <person name="Glass J."/>
            <person name="Waites K."/>
            <person name="Shrivastava S."/>
        </authorList>
    </citation>
    <scope>NUCLEOTIDE SEQUENCE [LARGE SCALE GENOMIC DNA]</scope>
    <source>
        <strain evidence="3">ATCC 27815 / 27 / NCTC 11736</strain>
    </source>
</reference>
<keyword evidence="1" id="KW-1133">Transmembrane helix</keyword>
<accession>A0A2C9DY46</accession>
<sequence>MIDRKQIHVKTRLTINELNKFYTLIRVQKQSLKEIEDKIKKLDWINFSEIKNQNLFDEFKFDYKNMTPYVISQVQDLVSVYDVRQISEIILELNQVNIQIQTKDSEFYIKNNKKLSLISSEFEDYQLKNYDAYEHFKITMDEPKIHTLNHQMPFDSKLNIKTIIFIVLTSCLLCLLIVIIICALLIAGVIN</sequence>
<dbReference type="KEGG" id="upa:UPA3_0357"/>
<feature type="transmembrane region" description="Helical" evidence="1">
    <location>
        <begin position="162"/>
        <end position="190"/>
    </location>
</feature>
<protein>
    <submittedName>
        <fullName evidence="2">Uncharacterized protein</fullName>
    </submittedName>
</protein>
<evidence type="ECO:0000256" key="1">
    <source>
        <dbReference type="SAM" id="Phobius"/>
    </source>
</evidence>
<dbReference type="EMBL" id="CP000942">
    <property type="protein sequence ID" value="ACA32801.1"/>
    <property type="molecule type" value="Genomic_DNA"/>
</dbReference>
<evidence type="ECO:0000313" key="2">
    <source>
        <dbReference type="EMBL" id="ACA32801.1"/>
    </source>
</evidence>
<dbReference type="GeneID" id="29672421"/>